<keyword evidence="7" id="KW-0175">Coiled coil</keyword>
<dbReference type="InterPro" id="IPR041588">
    <property type="entry name" value="Integrase_H2C2"/>
</dbReference>
<dbReference type="PANTHER" id="PTHR37984">
    <property type="entry name" value="PROTEIN CBG26694"/>
    <property type="match status" value="1"/>
</dbReference>
<feature type="region of interest" description="Disordered" evidence="8">
    <location>
        <begin position="436"/>
        <end position="465"/>
    </location>
</feature>
<dbReference type="Gene3D" id="3.30.420.10">
    <property type="entry name" value="Ribonuclease H-like superfamily/Ribonuclease H"/>
    <property type="match status" value="1"/>
</dbReference>
<organism evidence="10 11">
    <name type="scientific">Mytilus coruscus</name>
    <name type="common">Sea mussel</name>
    <dbReference type="NCBI Taxonomy" id="42192"/>
    <lineage>
        <taxon>Eukaryota</taxon>
        <taxon>Metazoa</taxon>
        <taxon>Spiralia</taxon>
        <taxon>Lophotrochozoa</taxon>
        <taxon>Mollusca</taxon>
        <taxon>Bivalvia</taxon>
        <taxon>Autobranchia</taxon>
        <taxon>Pteriomorphia</taxon>
        <taxon>Mytilida</taxon>
        <taxon>Mytiloidea</taxon>
        <taxon>Mytilidae</taxon>
        <taxon>Mytilinae</taxon>
        <taxon>Mytilus</taxon>
    </lineage>
</organism>
<dbReference type="InterPro" id="IPR043502">
    <property type="entry name" value="DNA/RNA_pol_sf"/>
</dbReference>
<dbReference type="InterPro" id="IPR012337">
    <property type="entry name" value="RNaseH-like_sf"/>
</dbReference>
<keyword evidence="3" id="KW-0540">Nuclease</keyword>
<dbReference type="PROSITE" id="PS50994">
    <property type="entry name" value="INTEGRASE"/>
    <property type="match status" value="1"/>
</dbReference>
<keyword evidence="6" id="KW-0695">RNA-directed DNA polymerase</keyword>
<dbReference type="InterPro" id="IPR050951">
    <property type="entry name" value="Retrovirus_Pol_polyprotein"/>
</dbReference>
<feature type="domain" description="Integrase catalytic" evidence="9">
    <location>
        <begin position="599"/>
        <end position="757"/>
    </location>
</feature>
<dbReference type="GO" id="GO:0003964">
    <property type="term" value="F:RNA-directed DNA polymerase activity"/>
    <property type="evidence" value="ECO:0007669"/>
    <property type="project" value="UniProtKB-KW"/>
</dbReference>
<dbReference type="Pfam" id="PF00078">
    <property type="entry name" value="RVT_1"/>
    <property type="match status" value="1"/>
</dbReference>
<feature type="region of interest" description="Disordered" evidence="8">
    <location>
        <begin position="893"/>
        <end position="959"/>
    </location>
</feature>
<dbReference type="InterPro" id="IPR036397">
    <property type="entry name" value="RNaseH_sf"/>
</dbReference>
<dbReference type="AlphaFoldDB" id="A0A6J8B9R6"/>
<feature type="compositionally biased region" description="Acidic residues" evidence="8">
    <location>
        <begin position="893"/>
        <end position="911"/>
    </location>
</feature>
<dbReference type="InterPro" id="IPR041373">
    <property type="entry name" value="RT_RNaseH"/>
</dbReference>
<dbReference type="GO" id="GO:0004519">
    <property type="term" value="F:endonuclease activity"/>
    <property type="evidence" value="ECO:0007669"/>
    <property type="project" value="UniProtKB-KW"/>
</dbReference>
<evidence type="ECO:0000256" key="3">
    <source>
        <dbReference type="ARBA" id="ARBA00022722"/>
    </source>
</evidence>
<dbReference type="FunFam" id="3.30.420.10:FF:000032">
    <property type="entry name" value="Retrovirus-related Pol polyprotein from transposon 297-like Protein"/>
    <property type="match status" value="1"/>
</dbReference>
<dbReference type="GO" id="GO:0016787">
    <property type="term" value="F:hydrolase activity"/>
    <property type="evidence" value="ECO:0007669"/>
    <property type="project" value="UniProtKB-KW"/>
</dbReference>
<reference evidence="10 11" key="1">
    <citation type="submission" date="2020-06" db="EMBL/GenBank/DDBJ databases">
        <authorList>
            <person name="Li R."/>
            <person name="Bekaert M."/>
        </authorList>
    </citation>
    <scope>NUCLEOTIDE SEQUENCE [LARGE SCALE GENOMIC DNA]</scope>
    <source>
        <strain evidence="11">wild</strain>
    </source>
</reference>
<proteinExistence type="predicted"/>
<dbReference type="Pfam" id="PF17921">
    <property type="entry name" value="Integrase_H2C2"/>
    <property type="match status" value="1"/>
</dbReference>
<feature type="compositionally biased region" description="Basic and acidic residues" evidence="8">
    <location>
        <begin position="440"/>
        <end position="460"/>
    </location>
</feature>
<dbReference type="SUPFAM" id="SSF56672">
    <property type="entry name" value="DNA/RNA polymerases"/>
    <property type="match status" value="1"/>
</dbReference>
<dbReference type="InterPro" id="IPR043128">
    <property type="entry name" value="Rev_trsase/Diguanyl_cyclase"/>
</dbReference>
<evidence type="ECO:0000256" key="1">
    <source>
        <dbReference type="ARBA" id="ARBA00022679"/>
    </source>
</evidence>
<evidence type="ECO:0000313" key="10">
    <source>
        <dbReference type="EMBL" id="CAC5378737.1"/>
    </source>
</evidence>
<evidence type="ECO:0000256" key="5">
    <source>
        <dbReference type="ARBA" id="ARBA00022801"/>
    </source>
</evidence>
<dbReference type="EMBL" id="CACVKT020002586">
    <property type="protein sequence ID" value="CAC5378737.1"/>
    <property type="molecule type" value="Genomic_DNA"/>
</dbReference>
<name>A0A6J8B9R6_MYTCO</name>
<dbReference type="Gene3D" id="3.30.70.270">
    <property type="match status" value="1"/>
</dbReference>
<evidence type="ECO:0000256" key="7">
    <source>
        <dbReference type="SAM" id="Coils"/>
    </source>
</evidence>
<evidence type="ECO:0000313" key="11">
    <source>
        <dbReference type="Proteomes" id="UP000507470"/>
    </source>
</evidence>
<evidence type="ECO:0000256" key="8">
    <source>
        <dbReference type="SAM" id="MobiDB-lite"/>
    </source>
</evidence>
<protein>
    <recommendedName>
        <fullName evidence="9">Integrase catalytic domain-containing protein</fullName>
    </recommendedName>
</protein>
<evidence type="ECO:0000256" key="2">
    <source>
        <dbReference type="ARBA" id="ARBA00022695"/>
    </source>
</evidence>
<accession>A0A6J8B9R6</accession>
<feature type="coiled-coil region" evidence="7">
    <location>
        <begin position="1119"/>
        <end position="1146"/>
    </location>
</feature>
<dbReference type="GO" id="GO:0003676">
    <property type="term" value="F:nucleic acid binding"/>
    <property type="evidence" value="ECO:0007669"/>
    <property type="project" value="InterPro"/>
</dbReference>
<dbReference type="OrthoDB" id="441971at2759"/>
<dbReference type="Proteomes" id="UP000507470">
    <property type="component" value="Unassembled WGS sequence"/>
</dbReference>
<dbReference type="InterPro" id="IPR001584">
    <property type="entry name" value="Integrase_cat-core"/>
</dbReference>
<dbReference type="InterPro" id="IPR000477">
    <property type="entry name" value="RT_dom"/>
</dbReference>
<dbReference type="Pfam" id="PF17917">
    <property type="entry name" value="RT_RNaseH"/>
    <property type="match status" value="1"/>
</dbReference>
<evidence type="ECO:0000256" key="4">
    <source>
        <dbReference type="ARBA" id="ARBA00022759"/>
    </source>
</evidence>
<sequence length="1180" mass="135853">MFGLARTTEAITIPKKSESIITISISKFKNGDQVLLEPRPTLTLKHLIGAKCVVTVHKGKAVLKLLNPTNSDILLKRREILAQVYNVNDADILPFEPQELNDIERQNATKQKNHQRKTKEKFSQDFDLEHSDLNESQKQKLLKLLKTYKHIFANDLSQLGVTNAYFHTIETIPGASPISLPFYRTSHKQQIEINKQVDEMEKNGIIAPSNSVWHSPVILVAKKNSSELRFAIDYRKLIFLTIPMNFPLPRLESVFDTISEMKSKVFSCVGLKSSFWQIPLDQETKYKAAFITQNGIYEFKRLPYGLANSLVSFQTLMTSILREMNWKSVLVKRVSSNYCGVQAYHPYLSSAQFTVQTDHKALCRLNNVKNPSARIGRWALALQPYKFDVIYKEGKTNSVADALSRREYNNANEKDSSLTESGQMEEDIFFISEDQQLSNEKGKKSPRSHEVDIETSDHHNTKISSVSEIENCSKQLLIYSDERIYVEFIYPDDPVAFVAPVTEDDIDEAVNDKEHLFQMQKDCPDFKPILEYLLTDDLPDEDKMARKAVFESERYQILSGILFHFDQRRSKKLDENQKYTKQLCIPKVLCNDVLRSYHDSLAGGGHLGIDKVHESIRLKYWWPTIYADVETRWTEAFPLKTQGAKEIARVIYDQIICRYGAPRILFSDRGRSFMSHIVKRLCEIFQITQHHTSSYHPQTNGLVERQNSTIAQTIRTYCGKDQNLWPIHLQSVTMAIRKSPASNTTEFSPYYMVFGQEMKLPFDIALIPKDNLSQATKDHIKDIQLNLEIVHEMAKENDKRHKAYDKERHDQKAKIPDFEAGDLVLKAINKVPVGESRKLYDKFEGPYRIQYVGENYTYKLLDTRNNKPHKSMINACHLKHYNNPAVLRVQEEIDESDEDSSQEEEINDDIENSQANNDPNMNVDAHTQPEQPPLQDKSQTPQANVPEPDPQSQQTRDNENKKNFFKDAIKGKFGNIHHTVTLAIMILITCPMIKSVTAKTNEEKMNVIQRINYGVVFKQESFLYMSSEDWLHTFEVELPQNVNLPRMSFCIDKRSLVMANVLQQHGSHFSSFITLIDNRTNNLMNGVKTNAAEIKQITYKFYNSLTSFQHSMTNISKILITLVNNANILRENLNQLQSSIQSLAEGRISPFLLPKHILAHSLHKIQRIMSESYPGFQDFT</sequence>
<dbReference type="PANTHER" id="PTHR37984:SF15">
    <property type="entry name" value="INTEGRASE CATALYTIC DOMAIN-CONTAINING PROTEIN"/>
    <property type="match status" value="1"/>
</dbReference>
<keyword evidence="4" id="KW-0255">Endonuclease</keyword>
<evidence type="ECO:0000256" key="6">
    <source>
        <dbReference type="ARBA" id="ARBA00022918"/>
    </source>
</evidence>
<keyword evidence="5" id="KW-0378">Hydrolase</keyword>
<keyword evidence="1" id="KW-0808">Transferase</keyword>
<keyword evidence="2" id="KW-0548">Nucleotidyltransferase</keyword>
<dbReference type="SUPFAM" id="SSF53098">
    <property type="entry name" value="Ribonuclease H-like"/>
    <property type="match status" value="1"/>
</dbReference>
<dbReference type="Gene3D" id="3.10.10.10">
    <property type="entry name" value="HIV Type 1 Reverse Transcriptase, subunit A, domain 1"/>
    <property type="match status" value="1"/>
</dbReference>
<keyword evidence="11" id="KW-1185">Reference proteome</keyword>
<dbReference type="GO" id="GO:0015074">
    <property type="term" value="P:DNA integration"/>
    <property type="evidence" value="ECO:0007669"/>
    <property type="project" value="InterPro"/>
</dbReference>
<dbReference type="CDD" id="cd01647">
    <property type="entry name" value="RT_LTR"/>
    <property type="match status" value="1"/>
</dbReference>
<evidence type="ECO:0000259" key="9">
    <source>
        <dbReference type="PROSITE" id="PS50994"/>
    </source>
</evidence>
<gene>
    <name evidence="10" type="ORF">MCOR_14886</name>
</gene>